<dbReference type="Proteomes" id="UP000297938">
    <property type="component" value="Unassembled WGS sequence"/>
</dbReference>
<evidence type="ECO:0000313" key="3">
    <source>
        <dbReference type="Proteomes" id="UP000297938"/>
    </source>
</evidence>
<dbReference type="AlphaFoldDB" id="A0A2R8A2S0"/>
<dbReference type="EMBL" id="NRPP01000010">
    <property type="protein sequence ID" value="TFJ27465.1"/>
    <property type="molecule type" value="Genomic_DNA"/>
</dbReference>
<reference evidence="2 3" key="1">
    <citation type="journal article" date="2018" name="Int. J. Food Microbiol.">
        <title>Growth of Carnobacterium spp. isolated from chilled vacuum-packaged meat under relevant acidic conditions.</title>
        <authorList>
            <person name="Zhang P."/>
            <person name="Badoni M."/>
            <person name="Ganzle M."/>
            <person name="Yang X."/>
        </authorList>
    </citation>
    <scope>NUCLEOTIDE SEQUENCE [LARGE SCALE GENOMIC DNA]</scope>
    <source>
        <strain evidence="2 3">B2</strain>
    </source>
</reference>
<feature type="transmembrane region" description="Helical" evidence="1">
    <location>
        <begin position="45"/>
        <end position="63"/>
    </location>
</feature>
<evidence type="ECO:0000313" key="2">
    <source>
        <dbReference type="EMBL" id="TFJ27465.1"/>
    </source>
</evidence>
<keyword evidence="1" id="KW-0472">Membrane</keyword>
<gene>
    <name evidence="2" type="ORF">CKN69_06355</name>
</gene>
<sequence length="79" mass="9425">MYHYDQSKWIEYLYWGYLGASFLTAFASVIYLIKLYLFSLEVTTIGDIFLILVLLLATFYFRFNAFHYQELLAKEGVEE</sequence>
<keyword evidence="1" id="KW-1133">Transmembrane helix</keyword>
<comment type="caution">
    <text evidence="2">The sequence shown here is derived from an EMBL/GenBank/DDBJ whole genome shotgun (WGS) entry which is preliminary data.</text>
</comment>
<accession>A0A2R8A2S0</accession>
<protein>
    <submittedName>
        <fullName evidence="2">Uncharacterized protein</fullName>
    </submittedName>
</protein>
<organism evidence="2 3">
    <name type="scientific">Carnobacterium divergens</name>
    <name type="common">Lactobacillus divergens</name>
    <dbReference type="NCBI Taxonomy" id="2748"/>
    <lineage>
        <taxon>Bacteria</taxon>
        <taxon>Bacillati</taxon>
        <taxon>Bacillota</taxon>
        <taxon>Bacilli</taxon>
        <taxon>Lactobacillales</taxon>
        <taxon>Carnobacteriaceae</taxon>
        <taxon>Carnobacterium</taxon>
    </lineage>
</organism>
<dbReference type="RefSeq" id="WP_074401612.1">
    <property type="nucleotide sequence ID" value="NZ_CBCPJQ010000005.1"/>
</dbReference>
<name>A0A2R8A2S0_CARDV</name>
<feature type="transmembrane region" description="Helical" evidence="1">
    <location>
        <begin position="12"/>
        <end position="33"/>
    </location>
</feature>
<keyword evidence="1" id="KW-0812">Transmembrane</keyword>
<dbReference type="STRING" id="2748.CDIV41_140185"/>
<evidence type="ECO:0000256" key="1">
    <source>
        <dbReference type="SAM" id="Phobius"/>
    </source>
</evidence>
<proteinExistence type="predicted"/>